<keyword evidence="2" id="KW-1185">Reference proteome</keyword>
<accession>M2MUP3</accession>
<dbReference type="OrthoDB" id="5335351at2759"/>
<protein>
    <submittedName>
        <fullName evidence="1">Uncharacterized protein</fullName>
    </submittedName>
</protein>
<dbReference type="STRING" id="717646.M2MUP3"/>
<feature type="non-terminal residue" evidence="1">
    <location>
        <position position="1"/>
    </location>
</feature>
<organism evidence="1 2">
    <name type="scientific">Baudoinia panamericana (strain UAMH 10762)</name>
    <name type="common">Angels' share fungus</name>
    <name type="synonym">Baudoinia compniacensis (strain UAMH 10762)</name>
    <dbReference type="NCBI Taxonomy" id="717646"/>
    <lineage>
        <taxon>Eukaryota</taxon>
        <taxon>Fungi</taxon>
        <taxon>Dikarya</taxon>
        <taxon>Ascomycota</taxon>
        <taxon>Pezizomycotina</taxon>
        <taxon>Dothideomycetes</taxon>
        <taxon>Dothideomycetidae</taxon>
        <taxon>Mycosphaerellales</taxon>
        <taxon>Teratosphaeriaceae</taxon>
        <taxon>Baudoinia</taxon>
    </lineage>
</organism>
<name>M2MUP3_BAUPA</name>
<dbReference type="RefSeq" id="XP_007677508.1">
    <property type="nucleotide sequence ID" value="XM_007679318.1"/>
</dbReference>
<reference evidence="1 2" key="1">
    <citation type="journal article" date="2012" name="PLoS Pathog.">
        <title>Diverse lifestyles and strategies of plant pathogenesis encoded in the genomes of eighteen Dothideomycetes fungi.</title>
        <authorList>
            <person name="Ohm R.A."/>
            <person name="Feau N."/>
            <person name="Henrissat B."/>
            <person name="Schoch C.L."/>
            <person name="Horwitz B.A."/>
            <person name="Barry K.W."/>
            <person name="Condon B.J."/>
            <person name="Copeland A.C."/>
            <person name="Dhillon B."/>
            <person name="Glaser F."/>
            <person name="Hesse C.N."/>
            <person name="Kosti I."/>
            <person name="LaButti K."/>
            <person name="Lindquist E.A."/>
            <person name="Lucas S."/>
            <person name="Salamov A.A."/>
            <person name="Bradshaw R.E."/>
            <person name="Ciuffetti L."/>
            <person name="Hamelin R.C."/>
            <person name="Kema G.H.J."/>
            <person name="Lawrence C."/>
            <person name="Scott J.A."/>
            <person name="Spatafora J.W."/>
            <person name="Turgeon B.G."/>
            <person name="de Wit P.J.G.M."/>
            <person name="Zhong S."/>
            <person name="Goodwin S.B."/>
            <person name="Grigoriev I.V."/>
        </authorList>
    </citation>
    <scope>NUCLEOTIDE SEQUENCE [LARGE SCALE GENOMIC DNA]</scope>
    <source>
        <strain evidence="1 2">UAMH 10762</strain>
    </source>
</reference>
<dbReference type="EMBL" id="KB445557">
    <property type="protein sequence ID" value="EMC95293.1"/>
    <property type="molecule type" value="Genomic_DNA"/>
</dbReference>
<dbReference type="HOGENOM" id="CLU_097655_3_0_1"/>
<dbReference type="Proteomes" id="UP000011761">
    <property type="component" value="Unassembled WGS sequence"/>
</dbReference>
<feature type="non-terminal residue" evidence="1">
    <location>
        <position position="96"/>
    </location>
</feature>
<dbReference type="AlphaFoldDB" id="M2MUP3"/>
<gene>
    <name evidence="1" type="ORF">BAUCODRAFT_47991</name>
</gene>
<dbReference type="OMA" id="QSGHEHE"/>
<sequence>PEDKIAEYHWEDLQERYHNKMKELTAREAAIFTEFNQLCEFFACWAATSQIHEVDRSFKRLKTQVTFVQHEELELEQKREHYIKVVEAFKSALQLL</sequence>
<dbReference type="KEGG" id="bcom:BAUCODRAFT_47991"/>
<proteinExistence type="predicted"/>
<evidence type="ECO:0000313" key="2">
    <source>
        <dbReference type="Proteomes" id="UP000011761"/>
    </source>
</evidence>
<dbReference type="eggNOG" id="ENOG502SCKF">
    <property type="taxonomic scope" value="Eukaryota"/>
</dbReference>
<evidence type="ECO:0000313" key="1">
    <source>
        <dbReference type="EMBL" id="EMC95293.1"/>
    </source>
</evidence>
<dbReference type="GeneID" id="19114751"/>